<dbReference type="Proteomes" id="UP000503144">
    <property type="component" value="Chromosome"/>
</dbReference>
<feature type="active site" description="Nucleophile" evidence="8">
    <location>
        <position position="8"/>
    </location>
</feature>
<reference evidence="13" key="1">
    <citation type="submission" date="2020-04" db="EMBL/GenBank/DDBJ databases">
        <authorList>
            <person name="Kittiwongwattana C."/>
        </authorList>
    </citation>
    <scope>NUCLEOTIDE SEQUENCE [LARGE SCALE GENOMIC DNA]</scope>
    <source>
        <strain evidence="13">1310</strain>
    </source>
</reference>
<dbReference type="NCBIfam" id="TIGR01656">
    <property type="entry name" value="Histidinol-ppas"/>
    <property type="match status" value="1"/>
</dbReference>
<dbReference type="SUPFAM" id="SSF56784">
    <property type="entry name" value="HAD-like"/>
    <property type="match status" value="1"/>
</dbReference>
<dbReference type="EC" id="3.1.3.-" evidence="7"/>
<feature type="binding site" evidence="10">
    <location>
        <position position="8"/>
    </location>
    <ligand>
        <name>Mg(2+)</name>
        <dbReference type="ChEBI" id="CHEBI:18420"/>
    </ligand>
</feature>
<dbReference type="RefSeq" id="WP_168802362.1">
    <property type="nucleotide sequence ID" value="NZ_CP051204.2"/>
</dbReference>
<evidence type="ECO:0000256" key="1">
    <source>
        <dbReference type="ARBA" id="ARBA00004496"/>
    </source>
</evidence>
<reference evidence="11 14" key="2">
    <citation type="submission" date="2020-09" db="EMBL/GenBank/DDBJ databases">
        <authorList>
            <person name="Kittiwongwattana C."/>
        </authorList>
    </citation>
    <scope>NUCLEOTIDE SEQUENCE</scope>
    <source>
        <strain evidence="12 14">1303</strain>
        <strain evidence="11">1310</strain>
    </source>
</reference>
<dbReference type="NCBIfam" id="TIGR01662">
    <property type="entry name" value="HAD-SF-IIIA"/>
    <property type="match status" value="1"/>
</dbReference>
<feature type="binding site" evidence="10">
    <location>
        <position position="91"/>
    </location>
    <ligand>
        <name>Zn(2+)</name>
        <dbReference type="ChEBI" id="CHEBI:29105"/>
    </ligand>
</feature>
<dbReference type="PIRSF" id="PIRSF004682">
    <property type="entry name" value="GmhB"/>
    <property type="match status" value="1"/>
</dbReference>
<name>A0AAE7D6I0_9BACT</name>
<evidence type="ECO:0000256" key="3">
    <source>
        <dbReference type="ARBA" id="ARBA00022723"/>
    </source>
</evidence>
<comment type="cofactor">
    <cofactor evidence="10">
        <name>Mg(2+)</name>
        <dbReference type="ChEBI" id="CHEBI:18420"/>
    </cofactor>
</comment>
<dbReference type="GO" id="GO:0005975">
    <property type="term" value="P:carbohydrate metabolic process"/>
    <property type="evidence" value="ECO:0007669"/>
    <property type="project" value="InterPro"/>
</dbReference>
<keyword evidence="10" id="KW-0460">Magnesium</keyword>
<dbReference type="GO" id="GO:0046872">
    <property type="term" value="F:metal ion binding"/>
    <property type="evidence" value="ECO:0007669"/>
    <property type="project" value="UniProtKB-KW"/>
</dbReference>
<protein>
    <recommendedName>
        <fullName evidence="6 7">D,D-heptose 1,7-bisphosphate phosphatase</fullName>
        <ecNumber evidence="7">3.1.3.-</ecNumber>
    </recommendedName>
</protein>
<evidence type="ECO:0000313" key="12">
    <source>
        <dbReference type="EMBL" id="QJB36573.1"/>
    </source>
</evidence>
<comment type="similarity">
    <text evidence="7">Belongs to the gmhB family.</text>
</comment>
<dbReference type="EMBL" id="CP051205">
    <property type="protein sequence ID" value="QJB30076.1"/>
    <property type="molecule type" value="Genomic_DNA"/>
</dbReference>
<evidence type="ECO:0000256" key="5">
    <source>
        <dbReference type="ARBA" id="ARBA00023277"/>
    </source>
</evidence>
<evidence type="ECO:0000256" key="10">
    <source>
        <dbReference type="PIRSR" id="PIRSR004682-4"/>
    </source>
</evidence>
<dbReference type="Proteomes" id="UP000502421">
    <property type="component" value="Chromosome"/>
</dbReference>
<evidence type="ECO:0000256" key="9">
    <source>
        <dbReference type="PIRSR" id="PIRSR004682-3"/>
    </source>
</evidence>
<evidence type="ECO:0000256" key="7">
    <source>
        <dbReference type="PIRNR" id="PIRNR004682"/>
    </source>
</evidence>
<keyword evidence="4 7" id="KW-0378">Hydrolase</keyword>
<proteinExistence type="inferred from homology"/>
<sequence>MNKAVFIDKDGTLIKDVPYNADPHKVVLEPGAGVALAALQAAGFMLIMVTNQSGVAHGYFQEEDLLPVFDRIQELLGEAGVQLDAVYYCPHHPAGKTERYRQSCICRKPRPGMLLHAARDHHLHLHQSWMIGDILHDMEAGNRVGCRTILIDNGHETQWDFNAFNTPDFRVPSLTAAADTILESAQNKAYGNFL</sequence>
<feature type="binding site" evidence="10">
    <location>
        <position position="133"/>
    </location>
    <ligand>
        <name>Mg(2+)</name>
        <dbReference type="ChEBI" id="CHEBI:18420"/>
    </ligand>
</feature>
<dbReference type="InterPro" id="IPR006549">
    <property type="entry name" value="HAD-SF_hydro_IIIA"/>
</dbReference>
<feature type="site" description="Stabilizes the phosphoryl group" evidence="9">
    <location>
        <position position="50"/>
    </location>
</feature>
<evidence type="ECO:0000256" key="4">
    <source>
        <dbReference type="ARBA" id="ARBA00022801"/>
    </source>
</evidence>
<keyword evidence="2 7" id="KW-0963">Cytoplasm</keyword>
<dbReference type="PANTHER" id="PTHR42891">
    <property type="entry name" value="D-GLYCERO-BETA-D-MANNO-HEPTOSE-1,7-BISPHOSPHATE 7-PHOSPHATASE"/>
    <property type="match status" value="1"/>
</dbReference>
<feature type="active site" description="Proton donor" evidence="8">
    <location>
        <position position="10"/>
    </location>
</feature>
<dbReference type="InterPro" id="IPR006543">
    <property type="entry name" value="Histidinol-phos"/>
</dbReference>
<keyword evidence="3 10" id="KW-0479">Metal-binding</keyword>
<accession>A0AAE7D6I0</accession>
<feature type="binding site" evidence="10">
    <location>
        <position position="106"/>
    </location>
    <ligand>
        <name>Zn(2+)</name>
        <dbReference type="ChEBI" id="CHEBI:29105"/>
    </ligand>
</feature>
<feature type="binding site" evidence="10">
    <location>
        <position position="10"/>
    </location>
    <ligand>
        <name>Mg(2+)</name>
        <dbReference type="ChEBI" id="CHEBI:18420"/>
    </ligand>
</feature>
<dbReference type="Pfam" id="PF13242">
    <property type="entry name" value="Hydrolase_like"/>
    <property type="match status" value="1"/>
</dbReference>
<dbReference type="Gene3D" id="3.40.50.1000">
    <property type="entry name" value="HAD superfamily/HAD-like"/>
    <property type="match status" value="1"/>
</dbReference>
<evidence type="ECO:0000313" key="11">
    <source>
        <dbReference type="EMBL" id="QJB30076.1"/>
    </source>
</evidence>
<feature type="site" description="Stabilizes the phosphoryl group" evidence="9">
    <location>
        <position position="108"/>
    </location>
</feature>
<feature type="binding site" evidence="10">
    <location>
        <position position="104"/>
    </location>
    <ligand>
        <name>Zn(2+)</name>
        <dbReference type="ChEBI" id="CHEBI:29105"/>
    </ligand>
</feature>
<gene>
    <name evidence="12" type="ORF">HF324_01335</name>
    <name evidence="11" type="ORF">HF329_01630</name>
</gene>
<evidence type="ECO:0000256" key="8">
    <source>
        <dbReference type="PIRSR" id="PIRSR004682-1"/>
    </source>
</evidence>
<dbReference type="InterPro" id="IPR023214">
    <property type="entry name" value="HAD_sf"/>
</dbReference>
<dbReference type="PANTHER" id="PTHR42891:SF1">
    <property type="entry name" value="D-GLYCERO-BETA-D-MANNO-HEPTOSE-1,7-BISPHOSPHATE 7-PHOSPHATASE"/>
    <property type="match status" value="1"/>
</dbReference>
<evidence type="ECO:0000256" key="2">
    <source>
        <dbReference type="ARBA" id="ARBA00022490"/>
    </source>
</evidence>
<comment type="subcellular location">
    <subcellularLocation>
        <location evidence="1 7">Cytoplasm</location>
    </subcellularLocation>
</comment>
<keyword evidence="10" id="KW-0862">Zinc</keyword>
<organism evidence="11 13">
    <name type="scientific">Chitinophaga oryzae</name>
    <dbReference type="NCBI Taxonomy" id="2725414"/>
    <lineage>
        <taxon>Bacteria</taxon>
        <taxon>Pseudomonadati</taxon>
        <taxon>Bacteroidota</taxon>
        <taxon>Chitinophagia</taxon>
        <taxon>Chitinophagales</taxon>
        <taxon>Chitinophagaceae</taxon>
        <taxon>Chitinophaga</taxon>
    </lineage>
</organism>
<evidence type="ECO:0000313" key="14">
    <source>
        <dbReference type="Proteomes" id="UP000503144"/>
    </source>
</evidence>
<dbReference type="EMBL" id="CP051204">
    <property type="protein sequence ID" value="QJB36573.1"/>
    <property type="molecule type" value="Genomic_DNA"/>
</dbReference>
<dbReference type="GO" id="GO:0005737">
    <property type="term" value="C:cytoplasm"/>
    <property type="evidence" value="ECO:0007669"/>
    <property type="project" value="UniProtKB-SubCell"/>
</dbReference>
<evidence type="ECO:0000256" key="6">
    <source>
        <dbReference type="ARBA" id="ARBA00031828"/>
    </source>
</evidence>
<dbReference type="KEGG" id="coy:HF329_01630"/>
<feature type="binding site" evidence="10">
    <location>
        <position position="89"/>
    </location>
    <ligand>
        <name>Zn(2+)</name>
        <dbReference type="ChEBI" id="CHEBI:29105"/>
    </ligand>
</feature>
<dbReference type="CDD" id="cd07503">
    <property type="entry name" value="HAD_HisB-N"/>
    <property type="match status" value="1"/>
</dbReference>
<comment type="cofactor">
    <cofactor evidence="10">
        <name>Zn(2+)</name>
        <dbReference type="ChEBI" id="CHEBI:29105"/>
    </cofactor>
</comment>
<dbReference type="AlphaFoldDB" id="A0AAE7D6I0"/>
<keyword evidence="5 7" id="KW-0119">Carbohydrate metabolism</keyword>
<keyword evidence="14" id="KW-1185">Reference proteome</keyword>
<evidence type="ECO:0000313" key="13">
    <source>
        <dbReference type="Proteomes" id="UP000502421"/>
    </source>
</evidence>
<dbReference type="InterPro" id="IPR036412">
    <property type="entry name" value="HAD-like_sf"/>
</dbReference>
<feature type="site" description="Contributes to substrate recognition" evidence="9">
    <location>
        <position position="107"/>
    </location>
</feature>
<dbReference type="GO" id="GO:0016791">
    <property type="term" value="F:phosphatase activity"/>
    <property type="evidence" value="ECO:0007669"/>
    <property type="project" value="InterPro"/>
</dbReference>
<dbReference type="InterPro" id="IPR004446">
    <property type="entry name" value="Heptose_bisP_phosphatase"/>
</dbReference>